<sequence length="423" mass="47151">MTEFLDEAATLRSAREMLVSSDEATLVVAFWGAGAIKSLGLQKPWKSLRIVCNLDSGACNPYEVEELMSLKNAEVRTDWRLHGKVYLTPETLIMGSSNASSNGLVVEGAAISGWAEANIRSGDPELIKQLSDWCNTRFSQAVGIDPEKLDLARVAWNSRKSFAPVKGGLTSNLVDLVRRQPDHPAFDKLKVVQWARLTSAHAAKIFDEAVQADGSLKGTDIYEGWGANMEVGDWLIDFDVSKRIPEFTAYWRVVHWDEENDVTFVHKADSIDLPTLGKVSVAEGDLPRLAEAMARSRVTERGPKEKIAGISDVVQAMENAARPFNGKAFDRAMFAIYDQAAALGYKPTEFRSMVERLGGVGAARQLLGKRSVSEGFTRLWELKRLDLTVEALVLKSQWRHLFTSEELKRARTRLEDMKYLFPK</sequence>
<dbReference type="CDD" id="cd09117">
    <property type="entry name" value="PLDc_Bfil_DEXD_like"/>
    <property type="match status" value="1"/>
</dbReference>
<comment type="caution">
    <text evidence="1">The sequence shown here is derived from an EMBL/GenBank/DDBJ whole genome shotgun (WGS) entry which is preliminary data.</text>
</comment>
<name>A0A7W6W5P8_9HYPH</name>
<proteinExistence type="predicted"/>
<dbReference type="EMBL" id="JACIFY010000009">
    <property type="protein sequence ID" value="MBB4236385.1"/>
    <property type="molecule type" value="Genomic_DNA"/>
</dbReference>
<protein>
    <recommendedName>
        <fullName evidence="3">Phospholipase D-like domain-containing protein</fullName>
    </recommendedName>
</protein>
<accession>A0A7W6W5P8</accession>
<gene>
    <name evidence="1" type="ORF">GGD57_002963</name>
</gene>
<organism evidence="1 2">
    <name type="scientific">Rhizobium esperanzae</name>
    <dbReference type="NCBI Taxonomy" id="1967781"/>
    <lineage>
        <taxon>Bacteria</taxon>
        <taxon>Pseudomonadati</taxon>
        <taxon>Pseudomonadota</taxon>
        <taxon>Alphaproteobacteria</taxon>
        <taxon>Hyphomicrobiales</taxon>
        <taxon>Rhizobiaceae</taxon>
        <taxon>Rhizobium/Agrobacterium group</taxon>
        <taxon>Rhizobium</taxon>
    </lineage>
</organism>
<evidence type="ECO:0000313" key="2">
    <source>
        <dbReference type="Proteomes" id="UP000540909"/>
    </source>
</evidence>
<reference evidence="1 2" key="1">
    <citation type="submission" date="2020-08" db="EMBL/GenBank/DDBJ databases">
        <title>Genomic Encyclopedia of Type Strains, Phase IV (KMG-V): Genome sequencing to study the core and pangenomes of soil and plant-associated prokaryotes.</title>
        <authorList>
            <person name="Whitman W."/>
        </authorList>
    </citation>
    <scope>NUCLEOTIDE SEQUENCE [LARGE SCALE GENOMIC DNA]</scope>
    <source>
        <strain evidence="1 2">SEMIA 4089</strain>
    </source>
</reference>
<dbReference type="AlphaFoldDB" id="A0A7W6W5P8"/>
<evidence type="ECO:0000313" key="1">
    <source>
        <dbReference type="EMBL" id="MBB4236385.1"/>
    </source>
</evidence>
<evidence type="ECO:0008006" key="3">
    <source>
        <dbReference type="Google" id="ProtNLM"/>
    </source>
</evidence>
<dbReference type="Proteomes" id="UP000540909">
    <property type="component" value="Unassembled WGS sequence"/>
</dbReference>
<dbReference type="RefSeq" id="WP_184470808.1">
    <property type="nucleotide sequence ID" value="NZ_JACIFY010000009.1"/>
</dbReference>